<evidence type="ECO:0000256" key="4">
    <source>
        <dbReference type="ARBA" id="ARBA00023125"/>
    </source>
</evidence>
<keyword evidence="2 5" id="KW-0863">Zinc-finger</keyword>
<dbReference type="Pfam" id="PF05485">
    <property type="entry name" value="THAP"/>
    <property type="match status" value="1"/>
</dbReference>
<sequence>MRSCHVAKCGRKISDGVELFPLPQNSVRRQLWLDKIKRREANRHTKIKNITICSKQFYGGKPAKEIYPRYPDFVPSLLLGDEPLKLIESTHLSVIQDHSWPIDELDQHNIPSNCEESLHTTMEYEVPSDENPSETTLHQDSLCHESPSHFTNFFVGSLKDVKALI</sequence>
<name>A0ABR0A8B0_9CRUS</name>
<feature type="domain" description="THAP-type" evidence="6">
    <location>
        <begin position="1"/>
        <end position="78"/>
    </location>
</feature>
<reference evidence="7 8" key="1">
    <citation type="journal article" date="2023" name="Nucleic Acids Res.">
        <title>The hologenome of Daphnia magna reveals possible DNA methylation and microbiome-mediated evolution of the host genome.</title>
        <authorList>
            <person name="Chaturvedi A."/>
            <person name="Li X."/>
            <person name="Dhandapani V."/>
            <person name="Marshall H."/>
            <person name="Kissane S."/>
            <person name="Cuenca-Cambronero M."/>
            <person name="Asole G."/>
            <person name="Calvet F."/>
            <person name="Ruiz-Romero M."/>
            <person name="Marangio P."/>
            <person name="Guigo R."/>
            <person name="Rago D."/>
            <person name="Mirbahai L."/>
            <person name="Eastwood N."/>
            <person name="Colbourne J.K."/>
            <person name="Zhou J."/>
            <person name="Mallon E."/>
            <person name="Orsini L."/>
        </authorList>
    </citation>
    <scope>NUCLEOTIDE SEQUENCE [LARGE SCALE GENOMIC DNA]</scope>
    <source>
        <strain evidence="7">LRV0_1</strain>
    </source>
</reference>
<organism evidence="7 8">
    <name type="scientific">Daphnia magna</name>
    <dbReference type="NCBI Taxonomy" id="35525"/>
    <lineage>
        <taxon>Eukaryota</taxon>
        <taxon>Metazoa</taxon>
        <taxon>Ecdysozoa</taxon>
        <taxon>Arthropoda</taxon>
        <taxon>Crustacea</taxon>
        <taxon>Branchiopoda</taxon>
        <taxon>Diplostraca</taxon>
        <taxon>Cladocera</taxon>
        <taxon>Anomopoda</taxon>
        <taxon>Daphniidae</taxon>
        <taxon>Daphnia</taxon>
    </lineage>
</organism>
<evidence type="ECO:0000256" key="5">
    <source>
        <dbReference type="PROSITE-ProRule" id="PRU00309"/>
    </source>
</evidence>
<dbReference type="EMBL" id="JAOYFB010000036">
    <property type="protein sequence ID" value="KAK4021293.1"/>
    <property type="molecule type" value="Genomic_DNA"/>
</dbReference>
<proteinExistence type="predicted"/>
<evidence type="ECO:0000259" key="6">
    <source>
        <dbReference type="PROSITE" id="PS50950"/>
    </source>
</evidence>
<evidence type="ECO:0000256" key="3">
    <source>
        <dbReference type="ARBA" id="ARBA00022833"/>
    </source>
</evidence>
<keyword evidence="1" id="KW-0479">Metal-binding</keyword>
<evidence type="ECO:0000313" key="7">
    <source>
        <dbReference type="EMBL" id="KAK4021293.1"/>
    </source>
</evidence>
<dbReference type="InterPro" id="IPR006612">
    <property type="entry name" value="THAP_Znf"/>
</dbReference>
<keyword evidence="4 5" id="KW-0238">DNA-binding</keyword>
<accession>A0ABR0A8B0</accession>
<dbReference type="Proteomes" id="UP001234178">
    <property type="component" value="Unassembled WGS sequence"/>
</dbReference>
<dbReference type="SUPFAM" id="SSF57716">
    <property type="entry name" value="Glucocorticoid receptor-like (DNA-binding domain)"/>
    <property type="match status" value="1"/>
</dbReference>
<comment type="caution">
    <text evidence="7">The sequence shown here is derived from an EMBL/GenBank/DDBJ whole genome shotgun (WGS) entry which is preliminary data.</text>
</comment>
<keyword evidence="8" id="KW-1185">Reference proteome</keyword>
<protein>
    <recommendedName>
        <fullName evidence="6">THAP-type domain-containing protein</fullName>
    </recommendedName>
</protein>
<evidence type="ECO:0000256" key="2">
    <source>
        <dbReference type="ARBA" id="ARBA00022771"/>
    </source>
</evidence>
<gene>
    <name evidence="7" type="ORF">OUZ56_003212</name>
</gene>
<keyword evidence="3" id="KW-0862">Zinc</keyword>
<evidence type="ECO:0000256" key="1">
    <source>
        <dbReference type="ARBA" id="ARBA00022723"/>
    </source>
</evidence>
<evidence type="ECO:0000313" key="8">
    <source>
        <dbReference type="Proteomes" id="UP001234178"/>
    </source>
</evidence>
<dbReference type="PROSITE" id="PS50950">
    <property type="entry name" value="ZF_THAP"/>
    <property type="match status" value="1"/>
</dbReference>